<dbReference type="WBParaSite" id="ACRNAN_scaffold4593.g14650.t1">
    <property type="protein sequence ID" value="ACRNAN_scaffold4593.g14650.t1"/>
    <property type="gene ID" value="ACRNAN_scaffold4593.g14650"/>
</dbReference>
<keyword evidence="1 5" id="KW-0963">Cytoplasm</keyword>
<dbReference type="InterPro" id="IPR012677">
    <property type="entry name" value="Nucleotide-bd_a/b_plait_sf"/>
</dbReference>
<dbReference type="Gene3D" id="3.30.70.330">
    <property type="match status" value="1"/>
</dbReference>
<dbReference type="Pfam" id="PF00076">
    <property type="entry name" value="RRM_1"/>
    <property type="match status" value="1"/>
</dbReference>
<comment type="subcellular location">
    <subcellularLocation>
        <location evidence="5">Cytoplasm</location>
    </subcellularLocation>
</comment>
<keyword evidence="4 5" id="KW-0648">Protein biosynthesis</keyword>
<keyword evidence="8" id="KW-1185">Reference proteome</keyword>
<dbReference type="SMART" id="SM00360">
    <property type="entry name" value="RRM"/>
    <property type="match status" value="1"/>
</dbReference>
<protein>
    <recommendedName>
        <fullName evidence="5">Eukaryotic translation initiation factor 3 subunit G</fullName>
        <shortName evidence="5">eIF3g</shortName>
    </recommendedName>
    <alternativeName>
        <fullName evidence="5">Eukaryotic translation initiation factor 3 RNA-binding subunit</fullName>
        <shortName evidence="5">eIF-3 RNA-binding subunit</shortName>
    </alternativeName>
    <alternativeName>
        <fullName evidence="5">Eukaryotic translation initiation factor 3 subunit 4</fullName>
    </alternativeName>
</protein>
<dbReference type="HAMAP" id="MF_03006">
    <property type="entry name" value="eIF3g"/>
    <property type="match status" value="1"/>
</dbReference>
<dbReference type="GO" id="GO:0005852">
    <property type="term" value="C:eukaryotic translation initiation factor 3 complex"/>
    <property type="evidence" value="ECO:0007669"/>
    <property type="project" value="UniProtKB-UniRule"/>
</dbReference>
<dbReference type="CDD" id="cd12933">
    <property type="entry name" value="eIF3G"/>
    <property type="match status" value="1"/>
</dbReference>
<dbReference type="Proteomes" id="UP000887540">
    <property type="component" value="Unplaced"/>
</dbReference>
<dbReference type="CDD" id="cd12408">
    <property type="entry name" value="RRM_eIF3G_like"/>
    <property type="match status" value="1"/>
</dbReference>
<evidence type="ECO:0000256" key="2">
    <source>
        <dbReference type="ARBA" id="ARBA00022540"/>
    </source>
</evidence>
<accession>A0A914DYH7</accession>
<dbReference type="InterPro" id="IPR034240">
    <property type="entry name" value="eIF3G_RRM"/>
</dbReference>
<organism evidence="8 9">
    <name type="scientific">Acrobeloides nanus</name>
    <dbReference type="NCBI Taxonomy" id="290746"/>
    <lineage>
        <taxon>Eukaryota</taxon>
        <taxon>Metazoa</taxon>
        <taxon>Ecdysozoa</taxon>
        <taxon>Nematoda</taxon>
        <taxon>Chromadorea</taxon>
        <taxon>Rhabditida</taxon>
        <taxon>Tylenchina</taxon>
        <taxon>Cephalobomorpha</taxon>
        <taxon>Cephaloboidea</taxon>
        <taxon>Cephalobidae</taxon>
        <taxon>Acrobeloides</taxon>
    </lineage>
</organism>
<comment type="function">
    <text evidence="5">RNA-binding component of the eukaryotic translation initiation factor 3 (eIF-3) complex, which is involved in protein synthesis of a specialized repertoire of mRNAs and, together with other initiation factors, stimulates binding of mRNA and methionyl-tRNAi to the 40S ribosome. The eIF-3 complex specifically targets and initiates translation of a subset of mRNAs involved in cell proliferation. This subunit can bind 18S rRNA.</text>
</comment>
<evidence type="ECO:0000256" key="3">
    <source>
        <dbReference type="ARBA" id="ARBA00022884"/>
    </source>
</evidence>
<reference evidence="9" key="1">
    <citation type="submission" date="2022-11" db="UniProtKB">
        <authorList>
            <consortium name="WormBaseParasite"/>
        </authorList>
    </citation>
    <scope>IDENTIFICATION</scope>
</reference>
<dbReference type="Pfam" id="PF12353">
    <property type="entry name" value="eIF3g"/>
    <property type="match status" value="1"/>
</dbReference>
<keyword evidence="3 6" id="KW-0694">RNA-binding</keyword>
<comment type="subunit">
    <text evidence="5">Component of the eukaryotic translation initiation factor 3 (eIF-3) complex.</text>
</comment>
<evidence type="ECO:0000256" key="4">
    <source>
        <dbReference type="ARBA" id="ARBA00022917"/>
    </source>
</evidence>
<dbReference type="GO" id="GO:0016282">
    <property type="term" value="C:eukaryotic 43S preinitiation complex"/>
    <property type="evidence" value="ECO:0007669"/>
    <property type="project" value="UniProtKB-UniRule"/>
</dbReference>
<dbReference type="PANTHER" id="PTHR10352">
    <property type="entry name" value="EUKARYOTIC TRANSLATION INITIATION FACTOR 3 SUBUNIT G"/>
    <property type="match status" value="1"/>
</dbReference>
<dbReference type="InterPro" id="IPR024675">
    <property type="entry name" value="eIF3g_N"/>
</dbReference>
<dbReference type="PIRSF" id="PIRSF037949">
    <property type="entry name" value="Transl_init_eIF-3_RNA-bind"/>
    <property type="match status" value="1"/>
</dbReference>
<keyword evidence="2 5" id="KW-0396">Initiation factor</keyword>
<evidence type="ECO:0000313" key="9">
    <source>
        <dbReference type="WBParaSite" id="ACRNAN_scaffold4593.g14650.t1"/>
    </source>
</evidence>
<evidence type="ECO:0000256" key="5">
    <source>
        <dbReference type="HAMAP-Rule" id="MF_03006"/>
    </source>
</evidence>
<dbReference type="InterPro" id="IPR000504">
    <property type="entry name" value="RRM_dom"/>
</dbReference>
<dbReference type="GO" id="GO:0003723">
    <property type="term" value="F:RNA binding"/>
    <property type="evidence" value="ECO:0007669"/>
    <property type="project" value="UniProtKB-UniRule"/>
</dbReference>
<evidence type="ECO:0000256" key="1">
    <source>
        <dbReference type="ARBA" id="ARBA00022490"/>
    </source>
</evidence>
<evidence type="ECO:0000313" key="8">
    <source>
        <dbReference type="Proteomes" id="UP000887540"/>
    </source>
</evidence>
<proteinExistence type="inferred from homology"/>
<name>A0A914DYH7_9BILA</name>
<dbReference type="PROSITE" id="PS50102">
    <property type="entry name" value="RRM"/>
    <property type="match status" value="1"/>
</dbReference>
<sequence>MATQALNSNLNNLPAINSIGSWADAVDQETLTRTEITKDGVKTVVDIVDDKDAGGKCKVITTYKVITKRVPRQVAERKKWEKFGASENDGAGPNVATTYVAEEVTMQFIRNQAGETVQEMVEEKKQDKGYATKGHCRFCKSDEHWSVACPYKEMYATAEDEENLEDNKLPPGGKTMGTVAGSRYIPPSQRGDRLLGVGERRSDDYTVRVTNLPEDEENLDEELRRLFGSIGRIERFFLARDKVTNRPKGFAFITYTNREDAERAMNELRGYRMHHLVLKVEWTRPSS</sequence>
<dbReference type="InterPro" id="IPR035979">
    <property type="entry name" value="RBD_domain_sf"/>
</dbReference>
<dbReference type="SUPFAM" id="SSF54928">
    <property type="entry name" value="RNA-binding domain, RBD"/>
    <property type="match status" value="1"/>
</dbReference>
<dbReference type="GO" id="GO:0001732">
    <property type="term" value="P:formation of cytoplasmic translation initiation complex"/>
    <property type="evidence" value="ECO:0007669"/>
    <property type="project" value="UniProtKB-UniRule"/>
</dbReference>
<evidence type="ECO:0000256" key="6">
    <source>
        <dbReference type="PROSITE-ProRule" id="PRU00176"/>
    </source>
</evidence>
<dbReference type="InterPro" id="IPR017334">
    <property type="entry name" value="eIF3_g"/>
</dbReference>
<comment type="similarity">
    <text evidence="5">Belongs to the eIF-3 subunit G family.</text>
</comment>
<evidence type="ECO:0000259" key="7">
    <source>
        <dbReference type="PROSITE" id="PS50102"/>
    </source>
</evidence>
<dbReference type="GO" id="GO:0033290">
    <property type="term" value="C:eukaryotic 48S preinitiation complex"/>
    <property type="evidence" value="ECO:0007669"/>
    <property type="project" value="UniProtKB-UniRule"/>
</dbReference>
<dbReference type="AlphaFoldDB" id="A0A914DYH7"/>
<dbReference type="GO" id="GO:0003743">
    <property type="term" value="F:translation initiation factor activity"/>
    <property type="evidence" value="ECO:0007669"/>
    <property type="project" value="UniProtKB-UniRule"/>
</dbReference>
<feature type="domain" description="RRM" evidence="7">
    <location>
        <begin position="205"/>
        <end position="285"/>
    </location>
</feature>